<keyword evidence="2" id="KW-1185">Reference proteome</keyword>
<gene>
    <name evidence="1" type="ORF">SPELUC_LOCUS15802</name>
</gene>
<proteinExistence type="predicted"/>
<evidence type="ECO:0000313" key="1">
    <source>
        <dbReference type="EMBL" id="CAG8771427.1"/>
    </source>
</evidence>
<name>A0ACA9R0H3_9GLOM</name>
<feature type="non-terminal residue" evidence="1">
    <location>
        <position position="62"/>
    </location>
</feature>
<sequence length="62" mass="7398">MDQSDISDEIASYNNFQENNPPHTKISKKRLLETLMIMNNVFKQAIELCVEIKFDHWDHTYL</sequence>
<reference evidence="1" key="1">
    <citation type="submission" date="2021-06" db="EMBL/GenBank/DDBJ databases">
        <authorList>
            <person name="Kallberg Y."/>
            <person name="Tangrot J."/>
            <person name="Rosling A."/>
        </authorList>
    </citation>
    <scope>NUCLEOTIDE SEQUENCE</scope>
    <source>
        <strain evidence="1">28 12/20/2015</strain>
    </source>
</reference>
<dbReference type="Proteomes" id="UP000789366">
    <property type="component" value="Unassembled WGS sequence"/>
</dbReference>
<protein>
    <submittedName>
        <fullName evidence="1">9855_t:CDS:1</fullName>
    </submittedName>
</protein>
<evidence type="ECO:0000313" key="2">
    <source>
        <dbReference type="Proteomes" id="UP000789366"/>
    </source>
</evidence>
<comment type="caution">
    <text evidence="1">The sequence shown here is derived from an EMBL/GenBank/DDBJ whole genome shotgun (WGS) entry which is preliminary data.</text>
</comment>
<dbReference type="EMBL" id="CAJVPW010054307">
    <property type="protein sequence ID" value="CAG8771427.1"/>
    <property type="molecule type" value="Genomic_DNA"/>
</dbReference>
<organism evidence="1 2">
    <name type="scientific">Cetraspora pellucida</name>
    <dbReference type="NCBI Taxonomy" id="1433469"/>
    <lineage>
        <taxon>Eukaryota</taxon>
        <taxon>Fungi</taxon>
        <taxon>Fungi incertae sedis</taxon>
        <taxon>Mucoromycota</taxon>
        <taxon>Glomeromycotina</taxon>
        <taxon>Glomeromycetes</taxon>
        <taxon>Diversisporales</taxon>
        <taxon>Gigasporaceae</taxon>
        <taxon>Cetraspora</taxon>
    </lineage>
</organism>
<accession>A0ACA9R0H3</accession>